<name>A0ABW5Y8W0_9SPHI</name>
<keyword evidence="1" id="KW-1133">Transmembrane helix</keyword>
<dbReference type="EMBL" id="JBHUPD010000001">
    <property type="protein sequence ID" value="MFD2871767.1"/>
    <property type="molecule type" value="Genomic_DNA"/>
</dbReference>
<keyword evidence="2" id="KW-0732">Signal</keyword>
<sequence length="194" mass="21660">MKKALLFLLIIVSSHCMAQDSLQMLNFKRNQIKNGGMQVLGSWAAANIVVGGIGWATTKGQTKYFYQMNTLWNVANLGVAFLGYNSTIRDKNRTYTAQESLEEQRKIENIFLVNGALDLGYIGAGIYLRHRGITNSSNQSKGYGSAVIMQGAFLLLFDATMYTSERKAGNKLRRFLIKNPMTFDGHKIGTIINF</sequence>
<accession>A0ABW5Y8W0</accession>
<reference evidence="4" key="1">
    <citation type="journal article" date="2019" name="Int. J. Syst. Evol. Microbiol.">
        <title>The Global Catalogue of Microorganisms (GCM) 10K type strain sequencing project: providing services to taxonomists for standard genome sequencing and annotation.</title>
        <authorList>
            <consortium name="The Broad Institute Genomics Platform"/>
            <consortium name="The Broad Institute Genome Sequencing Center for Infectious Disease"/>
            <person name="Wu L."/>
            <person name="Ma J."/>
        </authorList>
    </citation>
    <scope>NUCLEOTIDE SEQUENCE [LARGE SCALE GENOMIC DNA]</scope>
    <source>
        <strain evidence="4">KCTC 22437</strain>
    </source>
</reference>
<dbReference type="Pfam" id="PF22503">
    <property type="entry name" value="DUF6992"/>
    <property type="match status" value="1"/>
</dbReference>
<organism evidence="3 4">
    <name type="scientific">Mucilaginibacter ximonensis</name>
    <dbReference type="NCBI Taxonomy" id="538021"/>
    <lineage>
        <taxon>Bacteria</taxon>
        <taxon>Pseudomonadati</taxon>
        <taxon>Bacteroidota</taxon>
        <taxon>Sphingobacteriia</taxon>
        <taxon>Sphingobacteriales</taxon>
        <taxon>Sphingobacteriaceae</taxon>
        <taxon>Mucilaginibacter</taxon>
    </lineage>
</organism>
<dbReference type="InterPro" id="IPR054261">
    <property type="entry name" value="DUF6992"/>
</dbReference>
<dbReference type="RefSeq" id="WP_377182767.1">
    <property type="nucleotide sequence ID" value="NZ_JBHUPD010000001.1"/>
</dbReference>
<evidence type="ECO:0000313" key="4">
    <source>
        <dbReference type="Proteomes" id="UP001597557"/>
    </source>
</evidence>
<keyword evidence="4" id="KW-1185">Reference proteome</keyword>
<comment type="caution">
    <text evidence="3">The sequence shown here is derived from an EMBL/GenBank/DDBJ whole genome shotgun (WGS) entry which is preliminary data.</text>
</comment>
<feature type="chain" id="PRO_5045537347" evidence="2">
    <location>
        <begin position="19"/>
        <end position="194"/>
    </location>
</feature>
<feature type="transmembrane region" description="Helical" evidence="1">
    <location>
        <begin position="110"/>
        <end position="130"/>
    </location>
</feature>
<feature type="transmembrane region" description="Helical" evidence="1">
    <location>
        <begin position="142"/>
        <end position="164"/>
    </location>
</feature>
<evidence type="ECO:0000256" key="1">
    <source>
        <dbReference type="SAM" id="Phobius"/>
    </source>
</evidence>
<keyword evidence="1" id="KW-0472">Membrane</keyword>
<protein>
    <submittedName>
        <fullName evidence="3">DUF6992 family protein</fullName>
    </submittedName>
</protein>
<proteinExistence type="predicted"/>
<feature type="signal peptide" evidence="2">
    <location>
        <begin position="1"/>
        <end position="18"/>
    </location>
</feature>
<dbReference type="Proteomes" id="UP001597557">
    <property type="component" value="Unassembled WGS sequence"/>
</dbReference>
<keyword evidence="1" id="KW-0812">Transmembrane</keyword>
<feature type="transmembrane region" description="Helical" evidence="1">
    <location>
        <begin position="42"/>
        <end position="58"/>
    </location>
</feature>
<evidence type="ECO:0000256" key="2">
    <source>
        <dbReference type="SAM" id="SignalP"/>
    </source>
</evidence>
<evidence type="ECO:0000313" key="3">
    <source>
        <dbReference type="EMBL" id="MFD2871767.1"/>
    </source>
</evidence>
<gene>
    <name evidence="3" type="ORF">ACFS5N_04770</name>
</gene>